<dbReference type="InterPro" id="IPR017871">
    <property type="entry name" value="ABC_transporter-like_CS"/>
</dbReference>
<protein>
    <submittedName>
        <fullName evidence="5">ABC transporter ATP-binding protein</fullName>
    </submittedName>
</protein>
<comment type="caution">
    <text evidence="5">The sequence shown here is derived from an EMBL/GenBank/DDBJ whole genome shotgun (WGS) entry which is preliminary data.</text>
</comment>
<feature type="domain" description="ABC transporter" evidence="4">
    <location>
        <begin position="8"/>
        <end position="238"/>
    </location>
</feature>
<dbReference type="CDD" id="cd03255">
    <property type="entry name" value="ABC_MJ0796_LolCDE_FtsE"/>
    <property type="match status" value="1"/>
</dbReference>
<keyword evidence="3 5" id="KW-0067">ATP-binding</keyword>
<dbReference type="InterPro" id="IPR015854">
    <property type="entry name" value="ABC_transpr_LolD-like"/>
</dbReference>
<dbReference type="InterPro" id="IPR027417">
    <property type="entry name" value="P-loop_NTPase"/>
</dbReference>
<keyword evidence="2" id="KW-0547">Nucleotide-binding</keyword>
<dbReference type="PANTHER" id="PTHR24220">
    <property type="entry name" value="IMPORT ATP-BINDING PROTEIN"/>
    <property type="match status" value="1"/>
</dbReference>
<evidence type="ECO:0000256" key="1">
    <source>
        <dbReference type="ARBA" id="ARBA00022448"/>
    </source>
</evidence>
<dbReference type="InterPro" id="IPR017911">
    <property type="entry name" value="MacB-like_ATP-bd"/>
</dbReference>
<gene>
    <name evidence="5" type="ORF">GCM10009749_25920</name>
</gene>
<dbReference type="PROSITE" id="PS00211">
    <property type="entry name" value="ABC_TRANSPORTER_1"/>
    <property type="match status" value="1"/>
</dbReference>
<dbReference type="EMBL" id="BAAANJ010000009">
    <property type="protein sequence ID" value="GAA1815072.1"/>
    <property type="molecule type" value="Genomic_DNA"/>
</dbReference>
<evidence type="ECO:0000256" key="2">
    <source>
        <dbReference type="ARBA" id="ARBA00022741"/>
    </source>
</evidence>
<evidence type="ECO:0000256" key="3">
    <source>
        <dbReference type="ARBA" id="ARBA00022840"/>
    </source>
</evidence>
<keyword evidence="1" id="KW-0813">Transport</keyword>
<dbReference type="InterPro" id="IPR003439">
    <property type="entry name" value="ABC_transporter-like_ATP-bd"/>
</dbReference>
<dbReference type="PROSITE" id="PS50893">
    <property type="entry name" value="ABC_TRANSPORTER_2"/>
    <property type="match status" value="1"/>
</dbReference>
<sequence length="238" mass="25091">MKPAGNSVTARDLVVEYPTPRGTVHALSLDRLEVDGGESVAIMGPSGCGKSTLLGLLAGLARPTTGTVTIGATVISSLQEKARIRFRRQNMGMVYQADNLLPHLSVEENVGLQLGIARRAADADGEVEALLQRLGLAALRTRLPDQLSGGQRQRVAVARAVIHRPAVILADEPTGSLDPANAERVIDTMIDSQRAIGATLVLVTHDPSIARRADRIIELERAILTAAAPDAVAVPDAV</sequence>
<dbReference type="InterPro" id="IPR003593">
    <property type="entry name" value="AAA+_ATPase"/>
</dbReference>
<reference evidence="5 6" key="1">
    <citation type="journal article" date="2019" name="Int. J. Syst. Evol. Microbiol.">
        <title>The Global Catalogue of Microorganisms (GCM) 10K type strain sequencing project: providing services to taxonomists for standard genome sequencing and annotation.</title>
        <authorList>
            <consortium name="The Broad Institute Genomics Platform"/>
            <consortium name="The Broad Institute Genome Sequencing Center for Infectious Disease"/>
            <person name="Wu L."/>
            <person name="Ma J."/>
        </authorList>
    </citation>
    <scope>NUCLEOTIDE SEQUENCE [LARGE SCALE GENOMIC DNA]</scope>
    <source>
        <strain evidence="5 6">JCM 14322</strain>
    </source>
</reference>
<accession>A0ABN2M8M3</accession>
<dbReference type="SMART" id="SM00382">
    <property type="entry name" value="AAA"/>
    <property type="match status" value="1"/>
</dbReference>
<dbReference type="SUPFAM" id="SSF52540">
    <property type="entry name" value="P-loop containing nucleoside triphosphate hydrolases"/>
    <property type="match status" value="1"/>
</dbReference>
<dbReference type="Proteomes" id="UP001500002">
    <property type="component" value="Unassembled WGS sequence"/>
</dbReference>
<evidence type="ECO:0000313" key="6">
    <source>
        <dbReference type="Proteomes" id="UP001500002"/>
    </source>
</evidence>
<dbReference type="GO" id="GO:0005524">
    <property type="term" value="F:ATP binding"/>
    <property type="evidence" value="ECO:0007669"/>
    <property type="project" value="UniProtKB-KW"/>
</dbReference>
<dbReference type="Gene3D" id="3.40.50.300">
    <property type="entry name" value="P-loop containing nucleotide triphosphate hydrolases"/>
    <property type="match status" value="1"/>
</dbReference>
<name>A0ABN2M8M3_9MICO</name>
<dbReference type="Pfam" id="PF00005">
    <property type="entry name" value="ABC_tran"/>
    <property type="match status" value="1"/>
</dbReference>
<organism evidence="5 6">
    <name type="scientific">Agromyces neolithicus</name>
    <dbReference type="NCBI Taxonomy" id="269420"/>
    <lineage>
        <taxon>Bacteria</taxon>
        <taxon>Bacillati</taxon>
        <taxon>Actinomycetota</taxon>
        <taxon>Actinomycetes</taxon>
        <taxon>Micrococcales</taxon>
        <taxon>Microbacteriaceae</taxon>
        <taxon>Agromyces</taxon>
    </lineage>
</organism>
<dbReference type="PANTHER" id="PTHR24220:SF685">
    <property type="entry name" value="ABC TRANSPORTER RELATED"/>
    <property type="match status" value="1"/>
</dbReference>
<proteinExistence type="predicted"/>
<evidence type="ECO:0000313" key="5">
    <source>
        <dbReference type="EMBL" id="GAA1815072.1"/>
    </source>
</evidence>
<evidence type="ECO:0000259" key="4">
    <source>
        <dbReference type="PROSITE" id="PS50893"/>
    </source>
</evidence>
<keyword evidence="6" id="KW-1185">Reference proteome</keyword>